<dbReference type="HOGENOM" id="CLU_1794809_0_0_5"/>
<dbReference type="KEGG" id="cak:Caul_0253"/>
<evidence type="ECO:0000313" key="1">
    <source>
        <dbReference type="EMBL" id="ABZ69390.1"/>
    </source>
</evidence>
<organism evidence="1">
    <name type="scientific">Caulobacter sp. (strain K31)</name>
    <dbReference type="NCBI Taxonomy" id="366602"/>
    <lineage>
        <taxon>Bacteria</taxon>
        <taxon>Pseudomonadati</taxon>
        <taxon>Pseudomonadota</taxon>
        <taxon>Alphaproteobacteria</taxon>
        <taxon>Caulobacterales</taxon>
        <taxon>Caulobacteraceae</taxon>
        <taxon>Caulobacter</taxon>
    </lineage>
</organism>
<protein>
    <submittedName>
        <fullName evidence="1">Uncharacterized protein</fullName>
    </submittedName>
</protein>
<gene>
    <name evidence="1" type="ordered locus">Caul_0253</name>
</gene>
<sequence length="147" mass="15744">MTMEAATRPYPSQIDCAWLASDAAGHLAMLVTGGEGPIPALALEVARPSVTDLEDLVDALEICSEVAFVVDVTNPDSFADLARRGVFVFDWTASLGAYELVARPKTPRSVGDLPPILTRAIMGLEVAGRFSDAAALDPRSCWRDLRL</sequence>
<accession>B0T490</accession>
<dbReference type="EMBL" id="CP000927">
    <property type="protein sequence ID" value="ABZ69390.1"/>
    <property type="molecule type" value="Genomic_DNA"/>
</dbReference>
<proteinExistence type="predicted"/>
<reference evidence="1" key="1">
    <citation type="submission" date="2008-01" db="EMBL/GenBank/DDBJ databases">
        <title>Complete sequence of chromosome of Caulobacter sp. K31.</title>
        <authorList>
            <consortium name="US DOE Joint Genome Institute"/>
            <person name="Copeland A."/>
            <person name="Lucas S."/>
            <person name="Lapidus A."/>
            <person name="Barry K."/>
            <person name="Glavina del Rio T."/>
            <person name="Dalin E."/>
            <person name="Tice H."/>
            <person name="Pitluck S."/>
            <person name="Bruce D."/>
            <person name="Goodwin L."/>
            <person name="Thompson L.S."/>
            <person name="Brettin T."/>
            <person name="Detter J.C."/>
            <person name="Han C."/>
            <person name="Schmutz J."/>
            <person name="Larimer F."/>
            <person name="Land M."/>
            <person name="Hauser L."/>
            <person name="Kyrpides N."/>
            <person name="Kim E."/>
            <person name="Stephens C."/>
            <person name="Richardson P."/>
        </authorList>
    </citation>
    <scope>NUCLEOTIDE SEQUENCE [LARGE SCALE GENOMIC DNA]</scope>
    <source>
        <strain evidence="1">K31</strain>
    </source>
</reference>
<dbReference type="AlphaFoldDB" id="B0T490"/>
<name>B0T490_CAUSK</name>
<dbReference type="STRING" id="366602.Caul_0253"/>